<dbReference type="Proteomes" id="UP001057580">
    <property type="component" value="Chromosome"/>
</dbReference>
<gene>
    <name evidence="3" type="ORF">N0B31_01345</name>
</gene>
<dbReference type="RefSeq" id="WP_260593975.1">
    <property type="nucleotide sequence ID" value="NZ_CP104003.1"/>
</dbReference>
<dbReference type="PANTHER" id="PTHR35519:SF2">
    <property type="entry name" value="PH DOMAIN PROTEIN"/>
    <property type="match status" value="1"/>
</dbReference>
<feature type="transmembrane region" description="Helical" evidence="2">
    <location>
        <begin position="55"/>
        <end position="75"/>
    </location>
</feature>
<reference evidence="3" key="1">
    <citation type="submission" date="2022-09" db="EMBL/GenBank/DDBJ databases">
        <title>Diverse halophilic archaea isolated from saline environments.</title>
        <authorList>
            <person name="Cui H.-L."/>
        </authorList>
    </citation>
    <scope>NUCLEOTIDE SEQUENCE</scope>
    <source>
        <strain evidence="3">ZS-35-S2</strain>
    </source>
</reference>
<dbReference type="PANTHER" id="PTHR35519">
    <property type="entry name" value="MEMBRANE PROTEINS"/>
    <property type="match status" value="1"/>
</dbReference>
<keyword evidence="4" id="KW-1185">Reference proteome</keyword>
<dbReference type="KEGG" id="ssai:N0B31_01345"/>
<keyword evidence="2" id="KW-0472">Membrane</keyword>
<proteinExistence type="predicted"/>
<dbReference type="AlphaFoldDB" id="A0A9E7R361"/>
<feature type="transmembrane region" description="Helical" evidence="2">
    <location>
        <begin position="95"/>
        <end position="115"/>
    </location>
</feature>
<evidence type="ECO:0000256" key="1">
    <source>
        <dbReference type="SAM" id="MobiDB-lite"/>
    </source>
</evidence>
<keyword evidence="2" id="KW-0812">Transmembrane</keyword>
<dbReference type="GeneID" id="74941025"/>
<organism evidence="3 4">
    <name type="scientific">Salinirubellus salinus</name>
    <dbReference type="NCBI Taxonomy" id="1364945"/>
    <lineage>
        <taxon>Archaea</taxon>
        <taxon>Methanobacteriati</taxon>
        <taxon>Methanobacteriota</taxon>
        <taxon>Stenosarchaea group</taxon>
        <taxon>Halobacteria</taxon>
        <taxon>Halobacteriales</taxon>
        <taxon>Natronomonadaceae</taxon>
        <taxon>Salinirubellus</taxon>
    </lineage>
</organism>
<protein>
    <submittedName>
        <fullName evidence="3">DUF4112 domain-containing protein</fullName>
    </submittedName>
</protein>
<accession>A0A9E7R361</accession>
<sequence>MTHHDFDTAFVDGFEGELPESLDEAAVERMRAVAKLLDEQVEIPGTGFRVGLDPLVSAVPGVGSAVGAVVSLYIVAEAAYLGVSFSTVLRMLANVVIDAVGGSIPYVGVLFDAVWKTNKRNLRLALEDLTEGVEHETTGVVEVGGHEEHTEATEDEGDDGPVVIEVE</sequence>
<evidence type="ECO:0000313" key="4">
    <source>
        <dbReference type="Proteomes" id="UP001057580"/>
    </source>
</evidence>
<evidence type="ECO:0000256" key="2">
    <source>
        <dbReference type="SAM" id="Phobius"/>
    </source>
</evidence>
<keyword evidence="2" id="KW-1133">Transmembrane helix</keyword>
<dbReference type="InterPro" id="IPR025187">
    <property type="entry name" value="DUF4112"/>
</dbReference>
<dbReference type="EMBL" id="CP104003">
    <property type="protein sequence ID" value="UWM54935.1"/>
    <property type="molecule type" value="Genomic_DNA"/>
</dbReference>
<evidence type="ECO:0000313" key="3">
    <source>
        <dbReference type="EMBL" id="UWM54935.1"/>
    </source>
</evidence>
<dbReference type="Pfam" id="PF13430">
    <property type="entry name" value="DUF4112"/>
    <property type="match status" value="1"/>
</dbReference>
<feature type="region of interest" description="Disordered" evidence="1">
    <location>
        <begin position="144"/>
        <end position="167"/>
    </location>
</feature>
<name>A0A9E7R361_9EURY</name>